<name>A0A3N4M7Z0_9BACT</name>
<protein>
    <submittedName>
        <fullName evidence="1">Uncharacterized protein</fullName>
    </submittedName>
</protein>
<evidence type="ECO:0000313" key="1">
    <source>
        <dbReference type="EMBL" id="RPD39491.1"/>
    </source>
</evidence>
<proteinExistence type="predicted"/>
<evidence type="ECO:0000313" key="2">
    <source>
        <dbReference type="Proteomes" id="UP000279089"/>
    </source>
</evidence>
<comment type="caution">
    <text evidence="1">The sequence shown here is derived from an EMBL/GenBank/DDBJ whole genome shotgun (WGS) entry which is preliminary data.</text>
</comment>
<reference evidence="2" key="1">
    <citation type="submission" date="2018-11" db="EMBL/GenBank/DDBJ databases">
        <title>Chitinophaga lutea sp.nov., isolate from arsenic contaminated soil.</title>
        <authorList>
            <person name="Zong Y."/>
        </authorList>
    </citation>
    <scope>NUCLEOTIDE SEQUENCE [LARGE SCALE GENOMIC DNA]</scope>
    <source>
        <strain evidence="2">YLT18</strain>
    </source>
</reference>
<dbReference type="EMBL" id="RMBX01000011">
    <property type="protein sequence ID" value="RPD39491.1"/>
    <property type="molecule type" value="Genomic_DNA"/>
</dbReference>
<sequence length="203" mass="23436">MIRKSAILGCILVFAVLPVVAQFSVEVKKMPLPEKEGRYYLDVRVTKNGKMLDSIYRQYYSYDEMYQQGDSLGLIIAGKLVKFLSDTSLCGKPVKAYGNDDYPGCYNVKPHSERFTIGMEAMFIINRVVYSPLTFRLGCYPVLFDEVTGKELNDNHRQIQSVAERYKQWYKEFKSRKKAPDYEMLKKGQIKWWGTGRIAPAPL</sequence>
<organism evidence="1 2">
    <name type="scientific">Chitinophaga barathri</name>
    <dbReference type="NCBI Taxonomy" id="1647451"/>
    <lineage>
        <taxon>Bacteria</taxon>
        <taxon>Pseudomonadati</taxon>
        <taxon>Bacteroidota</taxon>
        <taxon>Chitinophagia</taxon>
        <taxon>Chitinophagales</taxon>
        <taxon>Chitinophagaceae</taxon>
        <taxon>Chitinophaga</taxon>
    </lineage>
</organism>
<keyword evidence="2" id="KW-1185">Reference proteome</keyword>
<dbReference type="AlphaFoldDB" id="A0A3N4M7Z0"/>
<dbReference type="Proteomes" id="UP000279089">
    <property type="component" value="Unassembled WGS sequence"/>
</dbReference>
<gene>
    <name evidence="1" type="ORF">EG028_20450</name>
</gene>
<accession>A0A3N4M7Z0</accession>
<dbReference type="RefSeq" id="WP_123864734.1">
    <property type="nucleotide sequence ID" value="NZ_QXZY01000011.1"/>
</dbReference>